<reference evidence="1" key="1">
    <citation type="journal article" date="2015" name="Nature">
        <title>Complex archaea that bridge the gap between prokaryotes and eukaryotes.</title>
        <authorList>
            <person name="Spang A."/>
            <person name="Saw J.H."/>
            <person name="Jorgensen S.L."/>
            <person name="Zaremba-Niedzwiedzka K."/>
            <person name="Martijn J."/>
            <person name="Lind A.E."/>
            <person name="van Eijk R."/>
            <person name="Schleper C."/>
            <person name="Guy L."/>
            <person name="Ettema T.J."/>
        </authorList>
    </citation>
    <scope>NUCLEOTIDE SEQUENCE</scope>
</reference>
<comment type="caution">
    <text evidence="1">The sequence shown here is derived from an EMBL/GenBank/DDBJ whole genome shotgun (WGS) entry which is preliminary data.</text>
</comment>
<dbReference type="EMBL" id="LAZR01010017">
    <property type="protein sequence ID" value="KKM69268.1"/>
    <property type="molecule type" value="Genomic_DNA"/>
</dbReference>
<gene>
    <name evidence="1" type="ORF">LCGC14_1452450</name>
</gene>
<dbReference type="AlphaFoldDB" id="A0A0F9JI98"/>
<sequence length="71" mass="8389">MGYKIGEVLKLSEAGLNHLYHWDEGKRELAKSKRFEYRCQTRAWEDCISVKPLGKNYYMSYHHSFLTSAES</sequence>
<name>A0A0F9JI98_9ZZZZ</name>
<organism evidence="1">
    <name type="scientific">marine sediment metagenome</name>
    <dbReference type="NCBI Taxonomy" id="412755"/>
    <lineage>
        <taxon>unclassified sequences</taxon>
        <taxon>metagenomes</taxon>
        <taxon>ecological metagenomes</taxon>
    </lineage>
</organism>
<protein>
    <submittedName>
        <fullName evidence="1">Uncharacterized protein</fullName>
    </submittedName>
</protein>
<proteinExistence type="predicted"/>
<accession>A0A0F9JI98</accession>
<evidence type="ECO:0000313" key="1">
    <source>
        <dbReference type="EMBL" id="KKM69268.1"/>
    </source>
</evidence>